<evidence type="ECO:0000259" key="4">
    <source>
        <dbReference type="PROSITE" id="PS51071"/>
    </source>
</evidence>
<evidence type="ECO:0000313" key="5">
    <source>
        <dbReference type="EMBL" id="MBC9718379.1"/>
    </source>
</evidence>
<dbReference type="CDD" id="cd05013">
    <property type="entry name" value="SIS_RpiR"/>
    <property type="match status" value="1"/>
</dbReference>
<keyword evidence="3" id="KW-0804">Transcription</keyword>
<gene>
    <name evidence="5" type="ORF">H9Y04_38235</name>
</gene>
<dbReference type="Proteomes" id="UP000642284">
    <property type="component" value="Unassembled WGS sequence"/>
</dbReference>
<dbReference type="PANTHER" id="PTHR30514">
    <property type="entry name" value="GLUCOKINASE"/>
    <property type="match status" value="1"/>
</dbReference>
<keyword evidence="1" id="KW-0805">Transcription regulation</keyword>
<feature type="domain" description="HTH rpiR-type" evidence="4">
    <location>
        <begin position="14"/>
        <end position="90"/>
    </location>
</feature>
<evidence type="ECO:0000256" key="3">
    <source>
        <dbReference type="ARBA" id="ARBA00023163"/>
    </source>
</evidence>
<dbReference type="Pfam" id="PF01418">
    <property type="entry name" value="HTH_6"/>
    <property type="match status" value="1"/>
</dbReference>
<dbReference type="InterPro" id="IPR036388">
    <property type="entry name" value="WH-like_DNA-bd_sf"/>
</dbReference>
<evidence type="ECO:0000256" key="2">
    <source>
        <dbReference type="ARBA" id="ARBA00023125"/>
    </source>
</evidence>
<dbReference type="InterPro" id="IPR046348">
    <property type="entry name" value="SIS_dom_sf"/>
</dbReference>
<dbReference type="EMBL" id="JACTVJ010000025">
    <property type="protein sequence ID" value="MBC9718379.1"/>
    <property type="molecule type" value="Genomic_DNA"/>
</dbReference>
<dbReference type="Gene3D" id="1.10.10.10">
    <property type="entry name" value="Winged helix-like DNA-binding domain superfamily/Winged helix DNA-binding domain"/>
    <property type="match status" value="1"/>
</dbReference>
<dbReference type="InterPro" id="IPR009057">
    <property type="entry name" value="Homeodomain-like_sf"/>
</dbReference>
<dbReference type="SUPFAM" id="SSF53697">
    <property type="entry name" value="SIS domain"/>
    <property type="match status" value="1"/>
</dbReference>
<keyword evidence="6" id="KW-1185">Reference proteome</keyword>
<accession>A0ABR7SU08</accession>
<dbReference type="Gene3D" id="3.40.50.10490">
    <property type="entry name" value="Glucose-6-phosphate isomerase like protein, domain 1"/>
    <property type="match status" value="1"/>
</dbReference>
<proteinExistence type="predicted"/>
<evidence type="ECO:0000313" key="6">
    <source>
        <dbReference type="Proteomes" id="UP000642284"/>
    </source>
</evidence>
<comment type="caution">
    <text evidence="5">The sequence shown here is derived from an EMBL/GenBank/DDBJ whole genome shotgun (WGS) entry which is preliminary data.</text>
</comment>
<reference evidence="5 6" key="1">
    <citation type="submission" date="2020-08" db="EMBL/GenBank/DDBJ databases">
        <title>Genemic of Streptomyces polyaspartic.</title>
        <authorList>
            <person name="Liu W."/>
        </authorList>
    </citation>
    <scope>NUCLEOTIDE SEQUENCE [LARGE SCALE GENOMIC DNA]</scope>
    <source>
        <strain evidence="5 6">TRM66268-LWL</strain>
    </source>
</reference>
<organism evidence="5 6">
    <name type="scientific">Streptomyces polyasparticus</name>
    <dbReference type="NCBI Taxonomy" id="2767826"/>
    <lineage>
        <taxon>Bacteria</taxon>
        <taxon>Bacillati</taxon>
        <taxon>Actinomycetota</taxon>
        <taxon>Actinomycetes</taxon>
        <taxon>Kitasatosporales</taxon>
        <taxon>Streptomycetaceae</taxon>
        <taxon>Streptomyces</taxon>
    </lineage>
</organism>
<dbReference type="SUPFAM" id="SSF46689">
    <property type="entry name" value="Homeodomain-like"/>
    <property type="match status" value="1"/>
</dbReference>
<dbReference type="PANTHER" id="PTHR30514:SF18">
    <property type="entry name" value="RPIR-FAMILY TRANSCRIPTIONAL REGULATOR"/>
    <property type="match status" value="1"/>
</dbReference>
<dbReference type="InterPro" id="IPR001347">
    <property type="entry name" value="SIS_dom"/>
</dbReference>
<sequence>MAQEPVPQEPAAPGTVAEAIRRRLGECSPAERKVARALLAAYPAAGLETVAKVADRAGVSAPTVVRFANRLGYRGFPEFQQALRDELDQREASPLSLYTATGFAARGDSPADELLAAAARSHAAALDSTYGALPPADLQRAVDLLADPKRRVLLTGGRFSSLHARYLGLHLLQVRDDVRLLPEGEVERTAELANAGRRDVLGIFDFRRYEQQSLALATLVARRGGKVVLFTDHWLSPVSAVADVVLPSQVGAATTPYDTLVPALAVVETVVTGVLQALGDRAEQHLRRAEETSQALRTETGA</sequence>
<dbReference type="InterPro" id="IPR000281">
    <property type="entry name" value="HTH_RpiR"/>
</dbReference>
<dbReference type="Pfam" id="PF01380">
    <property type="entry name" value="SIS"/>
    <property type="match status" value="1"/>
</dbReference>
<keyword evidence="2" id="KW-0238">DNA-binding</keyword>
<evidence type="ECO:0000256" key="1">
    <source>
        <dbReference type="ARBA" id="ARBA00023015"/>
    </source>
</evidence>
<dbReference type="PROSITE" id="PS51071">
    <property type="entry name" value="HTH_RPIR"/>
    <property type="match status" value="1"/>
</dbReference>
<name>A0ABR7SU08_9ACTN</name>
<dbReference type="InterPro" id="IPR047640">
    <property type="entry name" value="RpiR-like"/>
</dbReference>
<protein>
    <submittedName>
        <fullName evidence="5">MurR/RpiR family transcriptional regulator</fullName>
    </submittedName>
</protein>
<dbReference type="InterPro" id="IPR035472">
    <property type="entry name" value="RpiR-like_SIS"/>
</dbReference>